<name>A0ABX0GC33_9RHOB</name>
<dbReference type="RefSeq" id="WP_166404514.1">
    <property type="nucleotide sequence ID" value="NZ_JAANHS010000029.1"/>
</dbReference>
<dbReference type="InterPro" id="IPR012674">
    <property type="entry name" value="Calycin"/>
</dbReference>
<feature type="chain" id="PRO_5047189622" evidence="1">
    <location>
        <begin position="25"/>
        <end position="163"/>
    </location>
</feature>
<feature type="signal peptide" evidence="1">
    <location>
        <begin position="1"/>
        <end position="24"/>
    </location>
</feature>
<evidence type="ECO:0000313" key="2">
    <source>
        <dbReference type="EMBL" id="NHB78514.1"/>
    </source>
</evidence>
<accession>A0ABX0GC33</accession>
<evidence type="ECO:0000256" key="1">
    <source>
        <dbReference type="SAM" id="SignalP"/>
    </source>
</evidence>
<keyword evidence="1" id="KW-0732">Signal</keyword>
<protein>
    <submittedName>
        <fullName evidence="2">Lipocalin</fullName>
    </submittedName>
</protein>
<sequence>MSRIGLACALFLAACAAKAPVATAFRAEGSPIWSAAAFQPAEAAGTWRQVATFQAEGASCRAGSVVLTPEAGGLRMEGTLCLAGVARNVSGLAPVTGPGRLRVAGEDWWILWVDTGYRTLAIGTPSGRFGLLLDRGAIPADRMQAAREIFDFNGYRTAAMTAL</sequence>
<gene>
    <name evidence="2" type="ORF">G8O29_17560</name>
</gene>
<organism evidence="2 3">
    <name type="scientific">Rhodobacter calidifons</name>
    <dbReference type="NCBI Taxonomy" id="2715277"/>
    <lineage>
        <taxon>Bacteria</taxon>
        <taxon>Pseudomonadati</taxon>
        <taxon>Pseudomonadota</taxon>
        <taxon>Alphaproteobacteria</taxon>
        <taxon>Rhodobacterales</taxon>
        <taxon>Rhodobacter group</taxon>
        <taxon>Rhodobacter</taxon>
    </lineage>
</organism>
<dbReference type="EMBL" id="JAANHS010000029">
    <property type="protein sequence ID" value="NHB78514.1"/>
    <property type="molecule type" value="Genomic_DNA"/>
</dbReference>
<evidence type="ECO:0000313" key="3">
    <source>
        <dbReference type="Proteomes" id="UP001515660"/>
    </source>
</evidence>
<comment type="caution">
    <text evidence="2">The sequence shown here is derived from an EMBL/GenBank/DDBJ whole genome shotgun (WGS) entry which is preliminary data.</text>
</comment>
<dbReference type="SUPFAM" id="SSF50814">
    <property type="entry name" value="Lipocalins"/>
    <property type="match status" value="1"/>
</dbReference>
<dbReference type="Gene3D" id="2.40.128.20">
    <property type="match status" value="1"/>
</dbReference>
<reference evidence="2 3" key="1">
    <citation type="journal article" date="2022" name="Microorganisms">
        <title>Genome Sequence and Characterization of a Xanthorhodopsin-Containing, Aerobic Anoxygenic Phototrophic Rhodobacter Species, Isolated from Mesophilic Conditions at Yellowstone National Park.</title>
        <authorList>
            <person name="Kyndt J.A."/>
            <person name="Robertson S."/>
            <person name="Shoffstall I.B."/>
            <person name="Ramaley R.F."/>
            <person name="Meyer T.E."/>
        </authorList>
    </citation>
    <scope>NUCLEOTIDE SEQUENCE [LARGE SCALE GENOMIC DNA]</scope>
    <source>
        <strain evidence="2 3">M37P</strain>
    </source>
</reference>
<proteinExistence type="predicted"/>
<dbReference type="PROSITE" id="PS51257">
    <property type="entry name" value="PROKAR_LIPOPROTEIN"/>
    <property type="match status" value="1"/>
</dbReference>
<dbReference type="Proteomes" id="UP001515660">
    <property type="component" value="Unassembled WGS sequence"/>
</dbReference>
<keyword evidence="3" id="KW-1185">Reference proteome</keyword>